<name>A0A0R1UVV5_9LACO</name>
<dbReference type="Gene3D" id="3.10.129.10">
    <property type="entry name" value="Hotdog Thioesterase"/>
    <property type="match status" value="1"/>
</dbReference>
<dbReference type="PANTHER" id="PTHR43240:SF5">
    <property type="entry name" value="1,4-DIHYDROXY-2-NAPHTHOYL-COA THIOESTERASE 1"/>
    <property type="match status" value="1"/>
</dbReference>
<evidence type="ECO:0000313" key="4">
    <source>
        <dbReference type="EMBL" id="KRL96836.1"/>
    </source>
</evidence>
<evidence type="ECO:0000256" key="2">
    <source>
        <dbReference type="ARBA" id="ARBA00022801"/>
    </source>
</evidence>
<dbReference type="GO" id="GO:0005829">
    <property type="term" value="C:cytosol"/>
    <property type="evidence" value="ECO:0007669"/>
    <property type="project" value="TreeGrafter"/>
</dbReference>
<dbReference type="PATRIC" id="fig|1423801.4.peg.2166"/>
<dbReference type="STRING" id="1423801.FD50_GL002119"/>
<evidence type="ECO:0000256" key="1">
    <source>
        <dbReference type="ARBA" id="ARBA00008324"/>
    </source>
</evidence>
<keyword evidence="2" id="KW-0378">Hydrolase</keyword>
<sequence>MNLLETLDIETESVSAAQAVITVTVREKLKQPYGLVHGGINAILAETAASLAANAGAPAGQIAVGVSLNTNHLLPVSTGSLRAVASPLHLGKKTQVWQVKTTQLPSNQVTSFSIVTLILQQIPE</sequence>
<accession>A0A0R1UVV5</accession>
<reference evidence="4 5" key="1">
    <citation type="journal article" date="2015" name="Genome Announc.">
        <title>Expanding the biotechnology potential of lactobacilli through comparative genomics of 213 strains and associated genera.</title>
        <authorList>
            <person name="Sun Z."/>
            <person name="Harris H.M."/>
            <person name="McCann A."/>
            <person name="Guo C."/>
            <person name="Argimon S."/>
            <person name="Zhang W."/>
            <person name="Yang X."/>
            <person name="Jeffery I.B."/>
            <person name="Cooney J.C."/>
            <person name="Kagawa T.F."/>
            <person name="Liu W."/>
            <person name="Song Y."/>
            <person name="Salvetti E."/>
            <person name="Wrobel A."/>
            <person name="Rasinkangas P."/>
            <person name="Parkhill J."/>
            <person name="Rea M.C."/>
            <person name="O'Sullivan O."/>
            <person name="Ritari J."/>
            <person name="Douillard F.P."/>
            <person name="Paul Ross R."/>
            <person name="Yang R."/>
            <person name="Briner A.E."/>
            <person name="Felis G.E."/>
            <person name="de Vos W.M."/>
            <person name="Barrangou R."/>
            <person name="Klaenhammer T.R."/>
            <person name="Caufield P.W."/>
            <person name="Cui Y."/>
            <person name="Zhang H."/>
            <person name="O'Toole P.W."/>
        </authorList>
    </citation>
    <scope>NUCLEOTIDE SEQUENCE [LARGE SCALE GENOMIC DNA]</scope>
    <source>
        <strain evidence="4 5">DSM 16230</strain>
    </source>
</reference>
<dbReference type="AlphaFoldDB" id="A0A0R1UVV5"/>
<dbReference type="GO" id="GO:0061522">
    <property type="term" value="F:1,4-dihydroxy-2-naphthoyl-CoA thioesterase activity"/>
    <property type="evidence" value="ECO:0007669"/>
    <property type="project" value="TreeGrafter"/>
</dbReference>
<dbReference type="OrthoDB" id="9798208at2"/>
<keyword evidence="5" id="KW-1185">Reference proteome</keyword>
<gene>
    <name evidence="4" type="ORF">FD50_GL002119</name>
</gene>
<dbReference type="InterPro" id="IPR029069">
    <property type="entry name" value="HotDog_dom_sf"/>
</dbReference>
<dbReference type="Pfam" id="PF03061">
    <property type="entry name" value="4HBT"/>
    <property type="match status" value="1"/>
</dbReference>
<feature type="domain" description="Thioesterase" evidence="3">
    <location>
        <begin position="33"/>
        <end position="102"/>
    </location>
</feature>
<organism evidence="4 5">
    <name type="scientific">Liquorilactobacillus satsumensis DSM 16230 = JCM 12392</name>
    <dbReference type="NCBI Taxonomy" id="1423801"/>
    <lineage>
        <taxon>Bacteria</taxon>
        <taxon>Bacillati</taxon>
        <taxon>Bacillota</taxon>
        <taxon>Bacilli</taxon>
        <taxon>Lactobacillales</taxon>
        <taxon>Lactobacillaceae</taxon>
        <taxon>Liquorilactobacillus</taxon>
    </lineage>
</organism>
<dbReference type="RefSeq" id="WP_056962038.1">
    <property type="nucleotide sequence ID" value="NZ_AZFQ01000055.1"/>
</dbReference>
<evidence type="ECO:0000259" key="3">
    <source>
        <dbReference type="Pfam" id="PF03061"/>
    </source>
</evidence>
<protein>
    <recommendedName>
        <fullName evidence="3">Thioesterase domain-containing protein</fullName>
    </recommendedName>
</protein>
<comment type="caution">
    <text evidence="4">The sequence shown here is derived from an EMBL/GenBank/DDBJ whole genome shotgun (WGS) entry which is preliminary data.</text>
</comment>
<dbReference type="CDD" id="cd03443">
    <property type="entry name" value="PaaI_thioesterase"/>
    <property type="match status" value="1"/>
</dbReference>
<dbReference type="Proteomes" id="UP000051166">
    <property type="component" value="Unassembled WGS sequence"/>
</dbReference>
<dbReference type="InterPro" id="IPR006683">
    <property type="entry name" value="Thioestr_dom"/>
</dbReference>
<evidence type="ECO:0000313" key="5">
    <source>
        <dbReference type="Proteomes" id="UP000051166"/>
    </source>
</evidence>
<dbReference type="EMBL" id="AZFQ01000055">
    <property type="protein sequence ID" value="KRL96836.1"/>
    <property type="molecule type" value="Genomic_DNA"/>
</dbReference>
<dbReference type="SUPFAM" id="SSF54637">
    <property type="entry name" value="Thioesterase/thiol ester dehydrase-isomerase"/>
    <property type="match status" value="1"/>
</dbReference>
<dbReference type="NCBIfam" id="TIGR00369">
    <property type="entry name" value="unchar_dom_1"/>
    <property type="match status" value="1"/>
</dbReference>
<dbReference type="PANTHER" id="PTHR43240">
    <property type="entry name" value="1,4-DIHYDROXY-2-NAPHTHOYL-COA THIOESTERASE 1"/>
    <property type="match status" value="1"/>
</dbReference>
<dbReference type="InterPro" id="IPR003736">
    <property type="entry name" value="PAAI_dom"/>
</dbReference>
<dbReference type="GeneID" id="98309331"/>
<proteinExistence type="inferred from homology"/>
<comment type="similarity">
    <text evidence="1">Belongs to the thioesterase PaaI family.</text>
</comment>